<protein>
    <recommendedName>
        <fullName evidence="4">C3H1-type domain-containing protein</fullName>
    </recommendedName>
</protein>
<dbReference type="PANTHER" id="PTHR33400">
    <property type="entry name" value="ZINC FINGER CCCH DOMAIN-CONTAINING PROTEIN 6-RELATED"/>
    <property type="match status" value="1"/>
</dbReference>
<evidence type="ECO:0000256" key="2">
    <source>
        <dbReference type="PROSITE-ProRule" id="PRU00723"/>
    </source>
</evidence>
<name>A0ABR0CXF1_9LAMI</name>
<dbReference type="Proteomes" id="UP001291926">
    <property type="component" value="Unassembled WGS sequence"/>
</dbReference>
<keyword evidence="2" id="KW-0862">Zinc</keyword>
<proteinExistence type="predicted"/>
<evidence type="ECO:0000313" key="5">
    <source>
        <dbReference type="EMBL" id="KAK4481439.1"/>
    </source>
</evidence>
<dbReference type="InterPro" id="IPR000571">
    <property type="entry name" value="Znf_CCCH"/>
</dbReference>
<keyword evidence="1" id="KW-0238">DNA-binding</keyword>
<keyword evidence="6" id="KW-1185">Reference proteome</keyword>
<feature type="domain" description="C3H1-type" evidence="4">
    <location>
        <begin position="377"/>
        <end position="405"/>
    </location>
</feature>
<accession>A0ABR0CXF1</accession>
<feature type="region of interest" description="Disordered" evidence="3">
    <location>
        <begin position="353"/>
        <end position="380"/>
    </location>
</feature>
<organism evidence="5 6">
    <name type="scientific">Penstemon davidsonii</name>
    <dbReference type="NCBI Taxonomy" id="160366"/>
    <lineage>
        <taxon>Eukaryota</taxon>
        <taxon>Viridiplantae</taxon>
        <taxon>Streptophyta</taxon>
        <taxon>Embryophyta</taxon>
        <taxon>Tracheophyta</taxon>
        <taxon>Spermatophyta</taxon>
        <taxon>Magnoliopsida</taxon>
        <taxon>eudicotyledons</taxon>
        <taxon>Gunneridae</taxon>
        <taxon>Pentapetalae</taxon>
        <taxon>asterids</taxon>
        <taxon>lamiids</taxon>
        <taxon>Lamiales</taxon>
        <taxon>Plantaginaceae</taxon>
        <taxon>Cheloneae</taxon>
        <taxon>Penstemon</taxon>
    </lineage>
</organism>
<sequence>MRRSQKSKRVTWASDVNLCQVRLFLSEESPSQVGTGTQDHLQAKILWPVESGGTGSDDNLPPGFEGIQPANLWSVKLSQIPLLKWKCPPRFEVNSNWQVVAGEDSTETEAQDQREMRVLEAIYPRASAIPPNPSALVGVEDSVNNDQNTPLVPITPIEDEDTSLDSSFVSTAAQAALTSVVSNNDPGTLIDHDLLMKILSNPKMFGQLVPSHGASSCAQNVPSSSTHNMVSSFGMQNATSFSTQNLPTSHMHNNMPSPSKQYTPDLRPMSNSVNMAINRTRPELIAPSMSTAPGPFYPTSGIGFKHNLRPSVPDVIPAPSSSVGVPLPKDINYYKSLIQQHGGERREVLPQFTHQSSNQPWTSPEPSNSTNPRDSKPKIMKPCIYFNSPRGCRNGANCAYQHDMSSQQRVSGVPDVQTLQSAKRVKLDREITGT</sequence>
<feature type="zinc finger region" description="C3H1-type" evidence="2">
    <location>
        <begin position="377"/>
        <end position="405"/>
    </location>
</feature>
<reference evidence="5 6" key="1">
    <citation type="journal article" date="2023" name="bioRxiv">
        <title>Genome report: Whole genome sequence and annotation of Penstemon davidsonii.</title>
        <authorList>
            <person name="Ostevik K.L."/>
            <person name="Alabady M."/>
            <person name="Zhang M."/>
            <person name="Rausher M.D."/>
        </authorList>
    </citation>
    <scope>NUCLEOTIDE SEQUENCE [LARGE SCALE GENOMIC DNA]</scope>
    <source>
        <strain evidence="5">DNT005</strain>
        <tissue evidence="5">Whole leaf</tissue>
    </source>
</reference>
<feature type="compositionally biased region" description="Polar residues" evidence="3">
    <location>
        <begin position="353"/>
        <end position="372"/>
    </location>
</feature>
<evidence type="ECO:0000256" key="1">
    <source>
        <dbReference type="ARBA" id="ARBA00023125"/>
    </source>
</evidence>
<evidence type="ECO:0000256" key="3">
    <source>
        <dbReference type="SAM" id="MobiDB-lite"/>
    </source>
</evidence>
<dbReference type="PANTHER" id="PTHR33400:SF2">
    <property type="entry name" value="ZINC FINGER CCCH DOMAIN-CONTAINING PROTEIN 6"/>
    <property type="match status" value="1"/>
</dbReference>
<evidence type="ECO:0000313" key="6">
    <source>
        <dbReference type="Proteomes" id="UP001291926"/>
    </source>
</evidence>
<comment type="caution">
    <text evidence="5">The sequence shown here is derived from an EMBL/GenBank/DDBJ whole genome shotgun (WGS) entry which is preliminary data.</text>
</comment>
<keyword evidence="2" id="KW-0479">Metal-binding</keyword>
<dbReference type="PROSITE" id="PS50103">
    <property type="entry name" value="ZF_C3H1"/>
    <property type="match status" value="1"/>
</dbReference>
<keyword evidence="2" id="KW-0863">Zinc-finger</keyword>
<dbReference type="EMBL" id="JAYDYQ010002685">
    <property type="protein sequence ID" value="KAK4481439.1"/>
    <property type="molecule type" value="Genomic_DNA"/>
</dbReference>
<evidence type="ECO:0000259" key="4">
    <source>
        <dbReference type="PROSITE" id="PS50103"/>
    </source>
</evidence>
<gene>
    <name evidence="5" type="ORF">RD792_012331</name>
</gene>